<dbReference type="AlphaFoldDB" id="A0A7U2I505"/>
<dbReference type="InterPro" id="IPR014752">
    <property type="entry name" value="Arrestin-like_C"/>
</dbReference>
<dbReference type="SUPFAM" id="SSF81296">
    <property type="entry name" value="E set domains"/>
    <property type="match status" value="1"/>
</dbReference>
<dbReference type="KEGG" id="pno:SNOG_06963"/>
<gene>
    <name evidence="3" type="ORF">JI435_069630</name>
</gene>
<feature type="domain" description="Arrestin-like N-terminal" evidence="2">
    <location>
        <begin position="7"/>
        <end position="103"/>
    </location>
</feature>
<feature type="compositionally biased region" description="Low complexity" evidence="1">
    <location>
        <begin position="425"/>
        <end position="440"/>
    </location>
</feature>
<dbReference type="Pfam" id="PF00339">
    <property type="entry name" value="Arrestin_N"/>
    <property type="match status" value="1"/>
</dbReference>
<accession>A0A7U2I505</accession>
<dbReference type="InterPro" id="IPR050357">
    <property type="entry name" value="Arrestin_domain-protein"/>
</dbReference>
<keyword evidence="4" id="KW-1185">Reference proteome</keyword>
<proteinExistence type="predicted"/>
<name>A0A7U2I505_PHANO</name>
<dbReference type="VEuPathDB" id="FungiDB:JI435_069630"/>
<protein>
    <recommendedName>
        <fullName evidence="2">Arrestin-like N-terminal domain-containing protein</fullName>
    </recommendedName>
</protein>
<reference evidence="4" key="1">
    <citation type="journal article" date="2021" name="BMC Genomics">
        <title>Chromosome-level genome assembly and manually-curated proteome of model necrotroph Parastagonospora nodorum Sn15 reveals a genome-wide trove of candidate effector homologs, and redundancy of virulence-related functions within an accessory chromosome.</title>
        <authorList>
            <person name="Bertazzoni S."/>
            <person name="Jones D.A.B."/>
            <person name="Phan H.T."/>
            <person name="Tan K.-C."/>
            <person name="Hane J.K."/>
        </authorList>
    </citation>
    <scope>NUCLEOTIDE SEQUENCE [LARGE SCALE GENOMIC DNA]</scope>
    <source>
        <strain evidence="4">SN15 / ATCC MYA-4574 / FGSC 10173)</strain>
    </source>
</reference>
<evidence type="ECO:0000256" key="1">
    <source>
        <dbReference type="SAM" id="MobiDB-lite"/>
    </source>
</evidence>
<feature type="region of interest" description="Disordered" evidence="1">
    <location>
        <begin position="360"/>
        <end position="379"/>
    </location>
</feature>
<dbReference type="PANTHER" id="PTHR11188">
    <property type="entry name" value="ARRESTIN DOMAIN CONTAINING PROTEIN"/>
    <property type="match status" value="1"/>
</dbReference>
<dbReference type="RefSeq" id="XP_001797320.1">
    <property type="nucleotide sequence ID" value="XM_001797268.1"/>
</dbReference>
<dbReference type="OMA" id="PGQHIPL"/>
<sequence length="459" mass="51363">MAMRVIVDGDSNKVYRKGEKVTGRISIVVEEEVNVQSLKVVFAGNCITKTSRPFHVNGNGDASLSRREFEEKIRLFNQEKEILPQCSLAAKKYHWAFEFTFPELTEPRYHRIAHGANYLKEPHPLPPSFQLKTNVQSGAAQISYFIQARLTFSKSTPVKRCRVLLLYQPTPQLDTPRHARCTSTVLYDQIWKSAKDVGGESQRTVSRVLSKVSRQKASARIIPSILYPETIAPGQHIPISVLLRDTRDGRSEERGECTIDSLSITISTYSTSMCGHSITEPEDVVSKHVTCIARTNMNKPAPLGKTISLTSNFRLVNNVECVPTFKTYTITRRYALNVVIGVKYGKQQFTVRSTTPLEIVPRVPRDRSPPPPEYDEDVEPLPLYVPREPEKECAPDYESIFALSRTSSAAGSSAPSYERSESYGSDSSRAPSTAASTPASEIEEPVFERDDVMRTAVRA</sequence>
<dbReference type="InterPro" id="IPR014756">
    <property type="entry name" value="Ig_E-set"/>
</dbReference>
<evidence type="ECO:0000259" key="2">
    <source>
        <dbReference type="Pfam" id="PF00339"/>
    </source>
</evidence>
<evidence type="ECO:0000313" key="3">
    <source>
        <dbReference type="EMBL" id="QRD00052.1"/>
    </source>
</evidence>
<dbReference type="PANTHER" id="PTHR11188:SF161">
    <property type="entry name" value="PH-RESPONSE REGULATOR PROTEIN PALF_RIM8"/>
    <property type="match status" value="1"/>
</dbReference>
<dbReference type="InterPro" id="IPR011021">
    <property type="entry name" value="Arrestin-like_N"/>
</dbReference>
<dbReference type="CDD" id="cd22952">
    <property type="entry name" value="ART10-like"/>
    <property type="match status" value="1"/>
</dbReference>
<dbReference type="EMBL" id="CP069032">
    <property type="protein sequence ID" value="QRD00052.1"/>
    <property type="molecule type" value="Genomic_DNA"/>
</dbReference>
<dbReference type="Gene3D" id="2.60.40.640">
    <property type="match status" value="1"/>
</dbReference>
<dbReference type="OrthoDB" id="2333384at2759"/>
<dbReference type="Proteomes" id="UP000663193">
    <property type="component" value="Chromosome 10"/>
</dbReference>
<feature type="compositionally biased region" description="Polar residues" evidence="1">
    <location>
        <begin position="405"/>
        <end position="415"/>
    </location>
</feature>
<feature type="region of interest" description="Disordered" evidence="1">
    <location>
        <begin position="405"/>
        <end position="459"/>
    </location>
</feature>
<evidence type="ECO:0000313" key="4">
    <source>
        <dbReference type="Proteomes" id="UP000663193"/>
    </source>
</evidence>
<organism evidence="3 4">
    <name type="scientific">Phaeosphaeria nodorum (strain SN15 / ATCC MYA-4574 / FGSC 10173)</name>
    <name type="common">Glume blotch fungus</name>
    <name type="synonym">Parastagonospora nodorum</name>
    <dbReference type="NCBI Taxonomy" id="321614"/>
    <lineage>
        <taxon>Eukaryota</taxon>
        <taxon>Fungi</taxon>
        <taxon>Dikarya</taxon>
        <taxon>Ascomycota</taxon>
        <taxon>Pezizomycotina</taxon>
        <taxon>Dothideomycetes</taxon>
        <taxon>Pleosporomycetidae</taxon>
        <taxon>Pleosporales</taxon>
        <taxon>Pleosporineae</taxon>
        <taxon>Phaeosphaeriaceae</taxon>
        <taxon>Parastagonospora</taxon>
    </lineage>
</organism>